<keyword evidence="3" id="KW-1185">Reference proteome</keyword>
<evidence type="ECO:0000313" key="3">
    <source>
        <dbReference type="Proteomes" id="UP000886653"/>
    </source>
</evidence>
<dbReference type="EMBL" id="MU167313">
    <property type="protein sequence ID" value="KAG0143679.1"/>
    <property type="molecule type" value="Genomic_DNA"/>
</dbReference>
<feature type="region of interest" description="Disordered" evidence="1">
    <location>
        <begin position="1"/>
        <end position="26"/>
    </location>
</feature>
<organism evidence="2 3">
    <name type="scientific">Cronartium quercuum f. sp. fusiforme G11</name>
    <dbReference type="NCBI Taxonomy" id="708437"/>
    <lineage>
        <taxon>Eukaryota</taxon>
        <taxon>Fungi</taxon>
        <taxon>Dikarya</taxon>
        <taxon>Basidiomycota</taxon>
        <taxon>Pucciniomycotina</taxon>
        <taxon>Pucciniomycetes</taxon>
        <taxon>Pucciniales</taxon>
        <taxon>Coleosporiaceae</taxon>
        <taxon>Cronartium</taxon>
    </lineage>
</organism>
<name>A0A9P6T9K6_9BASI</name>
<dbReference type="AlphaFoldDB" id="A0A9P6T9K6"/>
<evidence type="ECO:0000256" key="1">
    <source>
        <dbReference type="SAM" id="MobiDB-lite"/>
    </source>
</evidence>
<reference evidence="2" key="1">
    <citation type="submission" date="2013-11" db="EMBL/GenBank/DDBJ databases">
        <title>Genome sequence of the fusiform rust pathogen reveals effectors for host alternation and coevolution with pine.</title>
        <authorList>
            <consortium name="DOE Joint Genome Institute"/>
            <person name="Smith K."/>
            <person name="Pendleton A."/>
            <person name="Kubisiak T."/>
            <person name="Anderson C."/>
            <person name="Salamov A."/>
            <person name="Aerts A."/>
            <person name="Riley R."/>
            <person name="Clum A."/>
            <person name="Lindquist E."/>
            <person name="Ence D."/>
            <person name="Campbell M."/>
            <person name="Kronenberg Z."/>
            <person name="Feau N."/>
            <person name="Dhillon B."/>
            <person name="Hamelin R."/>
            <person name="Burleigh J."/>
            <person name="Smith J."/>
            <person name="Yandell M."/>
            <person name="Nelson C."/>
            <person name="Grigoriev I."/>
            <person name="Davis J."/>
        </authorList>
    </citation>
    <scope>NUCLEOTIDE SEQUENCE</scope>
    <source>
        <strain evidence="2">G11</strain>
    </source>
</reference>
<sequence>MGNQVGSWKGDWRRLKRPGYGPEDESGVKVDLVELEDGKRVGVLQAQQNGFRVLERARGEVRCH</sequence>
<dbReference type="Proteomes" id="UP000886653">
    <property type="component" value="Unassembled WGS sequence"/>
</dbReference>
<proteinExistence type="predicted"/>
<protein>
    <submittedName>
        <fullName evidence="2">Uncharacterized protein</fullName>
    </submittedName>
</protein>
<evidence type="ECO:0000313" key="2">
    <source>
        <dbReference type="EMBL" id="KAG0143679.1"/>
    </source>
</evidence>
<comment type="caution">
    <text evidence="2">The sequence shown here is derived from an EMBL/GenBank/DDBJ whole genome shotgun (WGS) entry which is preliminary data.</text>
</comment>
<accession>A0A9P6T9K6</accession>
<gene>
    <name evidence="2" type="ORF">CROQUDRAFT_170346</name>
</gene>